<evidence type="ECO:0000256" key="1">
    <source>
        <dbReference type="SAM" id="MobiDB-lite"/>
    </source>
</evidence>
<dbReference type="Proteomes" id="UP001595443">
    <property type="component" value="Unassembled WGS sequence"/>
</dbReference>
<comment type="caution">
    <text evidence="3">The sequence shown here is derived from an EMBL/GenBank/DDBJ whole genome shotgun (WGS) entry which is preliminary data.</text>
</comment>
<reference evidence="4" key="1">
    <citation type="journal article" date="2019" name="Int. J. Syst. Evol. Microbiol.">
        <title>The Global Catalogue of Microorganisms (GCM) 10K type strain sequencing project: providing services to taxonomists for standard genome sequencing and annotation.</title>
        <authorList>
            <consortium name="The Broad Institute Genomics Platform"/>
            <consortium name="The Broad Institute Genome Sequencing Center for Infectious Disease"/>
            <person name="Wu L."/>
            <person name="Ma J."/>
        </authorList>
    </citation>
    <scope>NUCLEOTIDE SEQUENCE [LARGE SCALE GENOMIC DNA]</scope>
    <source>
        <strain evidence="4">KCTC 62192</strain>
    </source>
</reference>
<feature type="transmembrane region" description="Helical" evidence="2">
    <location>
        <begin position="33"/>
        <end position="55"/>
    </location>
</feature>
<dbReference type="RefSeq" id="WP_377834827.1">
    <property type="nucleotide sequence ID" value="NZ_JBHRSK010000017.1"/>
</dbReference>
<protein>
    <submittedName>
        <fullName evidence="3">Uncharacterized protein</fullName>
    </submittedName>
</protein>
<sequence>MTTEPQTTETPDEDIPVTAEEQRARASGANKTLALLLVGGALVMLVAAFGVAILVTHGGY</sequence>
<proteinExistence type="predicted"/>
<accession>A0ABV7ALT3</accession>
<keyword evidence="2" id="KW-0472">Membrane</keyword>
<keyword evidence="2" id="KW-1133">Transmembrane helix</keyword>
<keyword evidence="4" id="KW-1185">Reference proteome</keyword>
<evidence type="ECO:0000313" key="4">
    <source>
        <dbReference type="Proteomes" id="UP001595443"/>
    </source>
</evidence>
<dbReference type="EMBL" id="JBHRSK010000017">
    <property type="protein sequence ID" value="MFC2970065.1"/>
    <property type="molecule type" value="Genomic_DNA"/>
</dbReference>
<evidence type="ECO:0000256" key="2">
    <source>
        <dbReference type="SAM" id="Phobius"/>
    </source>
</evidence>
<gene>
    <name evidence="3" type="ORF">ACFOES_18360</name>
</gene>
<name>A0ABV7ALT3_9RHOB</name>
<organism evidence="3 4">
    <name type="scientific">Acidimangrovimonas pyrenivorans</name>
    <dbReference type="NCBI Taxonomy" id="2030798"/>
    <lineage>
        <taxon>Bacteria</taxon>
        <taxon>Pseudomonadati</taxon>
        <taxon>Pseudomonadota</taxon>
        <taxon>Alphaproteobacteria</taxon>
        <taxon>Rhodobacterales</taxon>
        <taxon>Paracoccaceae</taxon>
        <taxon>Acidimangrovimonas</taxon>
    </lineage>
</organism>
<feature type="region of interest" description="Disordered" evidence="1">
    <location>
        <begin position="1"/>
        <end position="23"/>
    </location>
</feature>
<evidence type="ECO:0000313" key="3">
    <source>
        <dbReference type="EMBL" id="MFC2970065.1"/>
    </source>
</evidence>
<keyword evidence="2" id="KW-0812">Transmembrane</keyword>